<gene>
    <name evidence="9" type="ORF">ENJ10_01345</name>
</gene>
<keyword evidence="4" id="KW-0808">Transferase</keyword>
<comment type="subcellular location">
    <subcellularLocation>
        <location evidence="1">Cell membrane</location>
        <topology evidence="1">Multi-pass membrane protein</topology>
    </subcellularLocation>
</comment>
<sequence>MHASTKRFTLLILLYLLVQILLAQWIEVPFSSDSLRHYTIALDCARHGDFYPNSRFIHNDYIIAPLYINMLVLWYGVFSAPHSVFYLNILLNMLQLALVYRIARRLGGNSSVARSAALLYMLYLSSLGAVYFNLTEFLFGVLILGAILTTLNRSRGSQAASGFLTALAVNIRPIGLAWPLAHAVTAFLRRFKSRQPRPRPWLMPLSTLIVIVFIGLGIKHYYGQFIPWSDTGAVNILMGAYDEASGSYSARVFEKGQPGYLPPDTLL</sequence>
<name>A0A7V1LJV0_CALAY</name>
<dbReference type="InterPro" id="IPR050297">
    <property type="entry name" value="LipidA_mod_glycosyltrf_83"/>
</dbReference>
<keyword evidence="5 8" id="KW-0812">Transmembrane</keyword>
<dbReference type="Proteomes" id="UP000886005">
    <property type="component" value="Unassembled WGS sequence"/>
</dbReference>
<dbReference type="PANTHER" id="PTHR33908">
    <property type="entry name" value="MANNOSYLTRANSFERASE YKCB-RELATED"/>
    <property type="match status" value="1"/>
</dbReference>
<dbReference type="EMBL" id="DRLD01000035">
    <property type="protein sequence ID" value="HED09310.1"/>
    <property type="molecule type" value="Genomic_DNA"/>
</dbReference>
<keyword evidence="7 8" id="KW-0472">Membrane</keyword>
<protein>
    <recommendedName>
        <fullName evidence="10">Glycosyltransferase RgtA/B/C/D-like domain-containing protein</fullName>
    </recommendedName>
</protein>
<evidence type="ECO:0000256" key="2">
    <source>
        <dbReference type="ARBA" id="ARBA00022475"/>
    </source>
</evidence>
<proteinExistence type="predicted"/>
<dbReference type="GO" id="GO:0016763">
    <property type="term" value="F:pentosyltransferase activity"/>
    <property type="evidence" value="ECO:0007669"/>
    <property type="project" value="TreeGrafter"/>
</dbReference>
<dbReference type="GO" id="GO:0009103">
    <property type="term" value="P:lipopolysaccharide biosynthetic process"/>
    <property type="evidence" value="ECO:0007669"/>
    <property type="project" value="UniProtKB-ARBA"/>
</dbReference>
<evidence type="ECO:0000256" key="8">
    <source>
        <dbReference type="SAM" id="Phobius"/>
    </source>
</evidence>
<feature type="transmembrane region" description="Helical" evidence="8">
    <location>
        <begin position="61"/>
        <end position="78"/>
    </location>
</feature>
<dbReference type="GO" id="GO:0005886">
    <property type="term" value="C:plasma membrane"/>
    <property type="evidence" value="ECO:0007669"/>
    <property type="project" value="UniProtKB-SubCell"/>
</dbReference>
<keyword evidence="6 8" id="KW-1133">Transmembrane helix</keyword>
<feature type="transmembrane region" description="Helical" evidence="8">
    <location>
        <begin position="123"/>
        <end position="148"/>
    </location>
</feature>
<feature type="transmembrane region" description="Helical" evidence="8">
    <location>
        <begin position="160"/>
        <end position="181"/>
    </location>
</feature>
<evidence type="ECO:0000256" key="4">
    <source>
        <dbReference type="ARBA" id="ARBA00022679"/>
    </source>
</evidence>
<evidence type="ECO:0000256" key="5">
    <source>
        <dbReference type="ARBA" id="ARBA00022692"/>
    </source>
</evidence>
<evidence type="ECO:0000256" key="6">
    <source>
        <dbReference type="ARBA" id="ARBA00022989"/>
    </source>
</evidence>
<keyword evidence="2" id="KW-1003">Cell membrane</keyword>
<comment type="caution">
    <text evidence="9">The sequence shown here is derived from an EMBL/GenBank/DDBJ whole genome shotgun (WGS) entry which is preliminary data.</text>
</comment>
<evidence type="ECO:0000313" key="9">
    <source>
        <dbReference type="EMBL" id="HED09310.1"/>
    </source>
</evidence>
<evidence type="ECO:0000256" key="3">
    <source>
        <dbReference type="ARBA" id="ARBA00022676"/>
    </source>
</evidence>
<organism evidence="9">
    <name type="scientific">Caldithrix abyssi</name>
    <dbReference type="NCBI Taxonomy" id="187145"/>
    <lineage>
        <taxon>Bacteria</taxon>
        <taxon>Pseudomonadati</taxon>
        <taxon>Calditrichota</taxon>
        <taxon>Calditrichia</taxon>
        <taxon>Calditrichales</taxon>
        <taxon>Calditrichaceae</taxon>
        <taxon>Caldithrix</taxon>
    </lineage>
</organism>
<evidence type="ECO:0008006" key="10">
    <source>
        <dbReference type="Google" id="ProtNLM"/>
    </source>
</evidence>
<evidence type="ECO:0000256" key="7">
    <source>
        <dbReference type="ARBA" id="ARBA00023136"/>
    </source>
</evidence>
<reference evidence="9" key="1">
    <citation type="journal article" date="2020" name="mSystems">
        <title>Genome- and Community-Level Interaction Insights into Carbon Utilization and Element Cycling Functions of Hydrothermarchaeota in Hydrothermal Sediment.</title>
        <authorList>
            <person name="Zhou Z."/>
            <person name="Liu Y."/>
            <person name="Xu W."/>
            <person name="Pan J."/>
            <person name="Luo Z.H."/>
            <person name="Li M."/>
        </authorList>
    </citation>
    <scope>NUCLEOTIDE SEQUENCE [LARGE SCALE GENOMIC DNA]</scope>
    <source>
        <strain evidence="9">HyVt-456</strain>
    </source>
</reference>
<feature type="transmembrane region" description="Helical" evidence="8">
    <location>
        <begin position="85"/>
        <end position="103"/>
    </location>
</feature>
<feature type="transmembrane region" description="Helical" evidence="8">
    <location>
        <begin position="201"/>
        <end position="218"/>
    </location>
</feature>
<keyword evidence="3" id="KW-0328">Glycosyltransferase</keyword>
<accession>A0A7V1LJV0</accession>
<dbReference type="AlphaFoldDB" id="A0A7V1LJV0"/>
<dbReference type="PANTHER" id="PTHR33908:SF11">
    <property type="entry name" value="MEMBRANE PROTEIN"/>
    <property type="match status" value="1"/>
</dbReference>
<evidence type="ECO:0000256" key="1">
    <source>
        <dbReference type="ARBA" id="ARBA00004651"/>
    </source>
</evidence>
<feature type="non-terminal residue" evidence="9">
    <location>
        <position position="267"/>
    </location>
</feature>